<dbReference type="GO" id="GO:0007165">
    <property type="term" value="P:signal transduction"/>
    <property type="evidence" value="ECO:0007669"/>
    <property type="project" value="InterPro"/>
</dbReference>
<dbReference type="InterPro" id="IPR002545">
    <property type="entry name" value="CheW-lke_dom"/>
</dbReference>
<sequence>MGLDEFLTFALGDEEYAVPVERVQEVLRPPPLTEVPRAPAPVLGVVTVRGRVVAVIDPRARLGLPAAPDAGDDAWRLVIVDAGDGPCGFRVDAISSVVRLPAGSLEPCPQGIGGDAAECLLGIGRERDRLFTVIDPAALVRRSLAPPRRAEGGQGGGA</sequence>
<feature type="domain" description="CheW-like" evidence="1">
    <location>
        <begin position="3"/>
        <end position="145"/>
    </location>
</feature>
<dbReference type="Pfam" id="PF01584">
    <property type="entry name" value="CheW"/>
    <property type="match status" value="1"/>
</dbReference>
<gene>
    <name evidence="2" type="ordered locus">Adeh_2734</name>
</gene>
<name>Q2ILH3_ANADE</name>
<dbReference type="SMART" id="SM00260">
    <property type="entry name" value="CheW"/>
    <property type="match status" value="1"/>
</dbReference>
<dbReference type="InterPro" id="IPR036061">
    <property type="entry name" value="CheW-like_dom_sf"/>
</dbReference>
<organism evidence="2 3">
    <name type="scientific">Anaeromyxobacter dehalogenans (strain 2CP-C)</name>
    <dbReference type="NCBI Taxonomy" id="290397"/>
    <lineage>
        <taxon>Bacteria</taxon>
        <taxon>Pseudomonadati</taxon>
        <taxon>Myxococcota</taxon>
        <taxon>Myxococcia</taxon>
        <taxon>Myxococcales</taxon>
        <taxon>Cystobacterineae</taxon>
        <taxon>Anaeromyxobacteraceae</taxon>
        <taxon>Anaeromyxobacter</taxon>
    </lineage>
</organism>
<dbReference type="AlphaFoldDB" id="Q2ILH3"/>
<dbReference type="Gene3D" id="2.40.50.180">
    <property type="entry name" value="CheA-289, Domain 4"/>
    <property type="match status" value="1"/>
</dbReference>
<dbReference type="GO" id="GO:0005829">
    <property type="term" value="C:cytosol"/>
    <property type="evidence" value="ECO:0007669"/>
    <property type="project" value="TreeGrafter"/>
</dbReference>
<accession>Q2ILH3</accession>
<dbReference type="EMBL" id="CP000251">
    <property type="protein sequence ID" value="ABC82504.1"/>
    <property type="molecule type" value="Genomic_DNA"/>
</dbReference>
<dbReference type="STRING" id="290397.Adeh_2734"/>
<dbReference type="eggNOG" id="COG0835">
    <property type="taxonomic scope" value="Bacteria"/>
</dbReference>
<dbReference type="PANTHER" id="PTHR22617">
    <property type="entry name" value="CHEMOTAXIS SENSOR HISTIDINE KINASE-RELATED"/>
    <property type="match status" value="1"/>
</dbReference>
<dbReference type="Proteomes" id="UP000001935">
    <property type="component" value="Chromosome"/>
</dbReference>
<evidence type="ECO:0000313" key="2">
    <source>
        <dbReference type="EMBL" id="ABC82504.1"/>
    </source>
</evidence>
<proteinExistence type="predicted"/>
<protein>
    <submittedName>
        <fullName evidence="2">CheW protein</fullName>
    </submittedName>
</protein>
<evidence type="ECO:0000259" key="1">
    <source>
        <dbReference type="PROSITE" id="PS50851"/>
    </source>
</evidence>
<dbReference type="PANTHER" id="PTHR22617:SF23">
    <property type="entry name" value="CHEMOTAXIS PROTEIN CHEW"/>
    <property type="match status" value="1"/>
</dbReference>
<dbReference type="SUPFAM" id="SSF50341">
    <property type="entry name" value="CheW-like"/>
    <property type="match status" value="1"/>
</dbReference>
<dbReference type="GO" id="GO:0006935">
    <property type="term" value="P:chemotaxis"/>
    <property type="evidence" value="ECO:0007669"/>
    <property type="project" value="InterPro"/>
</dbReference>
<evidence type="ECO:0000313" key="3">
    <source>
        <dbReference type="Proteomes" id="UP000001935"/>
    </source>
</evidence>
<dbReference type="HOGENOM" id="CLU_048995_3_4_7"/>
<dbReference type="Gene3D" id="2.30.30.40">
    <property type="entry name" value="SH3 Domains"/>
    <property type="match status" value="1"/>
</dbReference>
<dbReference type="KEGG" id="ade:Adeh_2734"/>
<dbReference type="InterPro" id="IPR039315">
    <property type="entry name" value="CheW"/>
</dbReference>
<reference evidence="2 3" key="1">
    <citation type="submission" date="2006-01" db="EMBL/GenBank/DDBJ databases">
        <title>Complete sequence of Anaeromyxobacter dehalogenans 2CP-C.</title>
        <authorList>
            <consortium name="US DOE Joint Genome Institute"/>
            <person name="Copeland A."/>
            <person name="Lucas S."/>
            <person name="Lapidus A."/>
            <person name="Barry K."/>
            <person name="Detter J.C."/>
            <person name="Glavina T."/>
            <person name="Hammon N."/>
            <person name="Israni S."/>
            <person name="Pitluck S."/>
            <person name="Brettin T."/>
            <person name="Bruce D."/>
            <person name="Han C."/>
            <person name="Tapia R."/>
            <person name="Gilna P."/>
            <person name="Kiss H."/>
            <person name="Schmutz J."/>
            <person name="Larimer F."/>
            <person name="Land M."/>
            <person name="Kyrpides N."/>
            <person name="Anderson I."/>
            <person name="Sanford R.A."/>
            <person name="Ritalahti K.M."/>
            <person name="Thomas H.S."/>
            <person name="Kirby J.R."/>
            <person name="Zhulin I.B."/>
            <person name="Loeffler F.E."/>
            <person name="Richardson P."/>
        </authorList>
    </citation>
    <scope>NUCLEOTIDE SEQUENCE [LARGE SCALE GENOMIC DNA]</scope>
    <source>
        <strain evidence="2 3">2CP-C</strain>
    </source>
</reference>
<dbReference type="PROSITE" id="PS50851">
    <property type="entry name" value="CHEW"/>
    <property type="match status" value="1"/>
</dbReference>